<dbReference type="SUPFAM" id="SSF69618">
    <property type="entry name" value="HemD-like"/>
    <property type="match status" value="1"/>
</dbReference>
<dbReference type="AlphaFoldDB" id="A0A9Q4FVH9"/>
<evidence type="ECO:0000256" key="6">
    <source>
        <dbReference type="ARBA" id="ARBA00037589"/>
    </source>
</evidence>
<evidence type="ECO:0000256" key="8">
    <source>
        <dbReference type="ARBA" id="ARBA00048617"/>
    </source>
</evidence>
<dbReference type="InterPro" id="IPR003754">
    <property type="entry name" value="4pyrrol_synth_uPrphyn_synth"/>
</dbReference>
<dbReference type="PANTHER" id="PTHR38042:SF1">
    <property type="entry name" value="UROPORPHYRINOGEN-III SYNTHASE, CHLOROPLASTIC"/>
    <property type="match status" value="1"/>
</dbReference>
<evidence type="ECO:0000313" key="12">
    <source>
        <dbReference type="Proteomes" id="UP001057753"/>
    </source>
</evidence>
<protein>
    <recommendedName>
        <fullName evidence="7 9">Uroporphyrinogen-III synthase</fullName>
        <ecNumber evidence="3 9">4.2.1.75</ecNumber>
    </recommendedName>
</protein>
<comment type="function">
    <text evidence="6 9">Catalyzes cyclization of the linear tetrapyrrole, hydroxymethylbilane, to the macrocyclic uroporphyrinogen III.</text>
</comment>
<evidence type="ECO:0000256" key="5">
    <source>
        <dbReference type="ARBA" id="ARBA00023244"/>
    </source>
</evidence>
<dbReference type="GO" id="GO:0006780">
    <property type="term" value="P:uroporphyrinogen III biosynthetic process"/>
    <property type="evidence" value="ECO:0007669"/>
    <property type="project" value="UniProtKB-UniRule"/>
</dbReference>
<keyword evidence="4 9" id="KW-0456">Lyase</keyword>
<dbReference type="InterPro" id="IPR039793">
    <property type="entry name" value="UROS/Hem4"/>
</dbReference>
<dbReference type="CDD" id="cd06578">
    <property type="entry name" value="HemD"/>
    <property type="match status" value="1"/>
</dbReference>
<dbReference type="Gene3D" id="3.40.50.10090">
    <property type="match status" value="2"/>
</dbReference>
<reference evidence="11" key="1">
    <citation type="submission" date="2020-06" db="EMBL/GenBank/DDBJ databases">
        <title>Insight into the genomes of haloalkaliphilic bacilli from Kenyan soda lakes.</title>
        <authorList>
            <person name="Mwirichia R."/>
            <person name="Villamizar G.C."/>
            <person name="Poehlein A."/>
            <person name="Mugweru J."/>
            <person name="Kipnyargis A."/>
            <person name="Kiplimo D."/>
            <person name="Orwa P."/>
            <person name="Daniel R."/>
        </authorList>
    </citation>
    <scope>NUCLEOTIDE SEQUENCE</scope>
    <source>
        <strain evidence="11">B1096_S55</strain>
    </source>
</reference>
<keyword evidence="12" id="KW-1185">Reference proteome</keyword>
<evidence type="ECO:0000256" key="2">
    <source>
        <dbReference type="ARBA" id="ARBA00008133"/>
    </source>
</evidence>
<evidence type="ECO:0000313" key="11">
    <source>
        <dbReference type="EMBL" id="MCR6095640.1"/>
    </source>
</evidence>
<comment type="similarity">
    <text evidence="2 9">Belongs to the uroporphyrinogen-III synthase family.</text>
</comment>
<evidence type="ECO:0000259" key="10">
    <source>
        <dbReference type="Pfam" id="PF02602"/>
    </source>
</evidence>
<evidence type="ECO:0000256" key="4">
    <source>
        <dbReference type="ARBA" id="ARBA00023239"/>
    </source>
</evidence>
<dbReference type="GO" id="GO:0004852">
    <property type="term" value="F:uroporphyrinogen-III synthase activity"/>
    <property type="evidence" value="ECO:0007669"/>
    <property type="project" value="UniProtKB-UniRule"/>
</dbReference>
<name>A0A9Q4FVH9_SALAG</name>
<evidence type="ECO:0000256" key="7">
    <source>
        <dbReference type="ARBA" id="ARBA00040167"/>
    </source>
</evidence>
<evidence type="ECO:0000256" key="1">
    <source>
        <dbReference type="ARBA" id="ARBA00004772"/>
    </source>
</evidence>
<evidence type="ECO:0000256" key="9">
    <source>
        <dbReference type="RuleBase" id="RU366031"/>
    </source>
</evidence>
<dbReference type="EC" id="4.2.1.75" evidence="3 9"/>
<organism evidence="11 12">
    <name type="scientific">Salipaludibacillus agaradhaerens</name>
    <name type="common">Bacillus agaradhaerens</name>
    <dbReference type="NCBI Taxonomy" id="76935"/>
    <lineage>
        <taxon>Bacteria</taxon>
        <taxon>Bacillati</taxon>
        <taxon>Bacillota</taxon>
        <taxon>Bacilli</taxon>
        <taxon>Bacillales</taxon>
        <taxon>Bacillaceae</taxon>
    </lineage>
</organism>
<dbReference type="EMBL" id="JABXYM010000001">
    <property type="protein sequence ID" value="MCR6095640.1"/>
    <property type="molecule type" value="Genomic_DNA"/>
</dbReference>
<sequence>MQSLEGITVLNTRPPHQAQDLSKAIEQEGGRVYELPLILLKPPEDKLRLQKELEYIHTCNWIIFTSVNSFTFFLHAVQEAGYSPESIMLNKKVAVVGKKTAKCVQEAGYGVDVIPTVFNAEYLRDALIAKTDETASFFYPRSQQARPVLSSGLQLAGRRVFEMIVYRTISNKAHVEQLHHLLKYRQIDVIILTSPSAVKALFDQVSCDLHKLLKESLMFAVIGNITEKALQRYGVKKIMMPETFTSEGLVATIKKNSKQF</sequence>
<gene>
    <name evidence="11" type="ORF">HXA33_03715</name>
</gene>
<comment type="caution">
    <text evidence="11">The sequence shown here is derived from an EMBL/GenBank/DDBJ whole genome shotgun (WGS) entry which is preliminary data.</text>
</comment>
<comment type="pathway">
    <text evidence="1 9">Porphyrin-containing compound metabolism; protoporphyrin-IX biosynthesis; coproporphyrinogen-III from 5-aminolevulinate: step 3/4.</text>
</comment>
<evidence type="ECO:0000256" key="3">
    <source>
        <dbReference type="ARBA" id="ARBA00013109"/>
    </source>
</evidence>
<dbReference type="GO" id="GO:0006782">
    <property type="term" value="P:protoporphyrinogen IX biosynthetic process"/>
    <property type="evidence" value="ECO:0007669"/>
    <property type="project" value="UniProtKB-UniRule"/>
</dbReference>
<comment type="catalytic activity">
    <reaction evidence="8 9">
        <text>hydroxymethylbilane = uroporphyrinogen III + H2O</text>
        <dbReference type="Rhea" id="RHEA:18965"/>
        <dbReference type="ChEBI" id="CHEBI:15377"/>
        <dbReference type="ChEBI" id="CHEBI:57308"/>
        <dbReference type="ChEBI" id="CHEBI:57845"/>
        <dbReference type="EC" id="4.2.1.75"/>
    </reaction>
</comment>
<proteinExistence type="inferred from homology"/>
<dbReference type="PANTHER" id="PTHR38042">
    <property type="entry name" value="UROPORPHYRINOGEN-III SYNTHASE, CHLOROPLASTIC"/>
    <property type="match status" value="1"/>
</dbReference>
<dbReference type="Pfam" id="PF02602">
    <property type="entry name" value="HEM4"/>
    <property type="match status" value="1"/>
</dbReference>
<dbReference type="Proteomes" id="UP001057753">
    <property type="component" value="Unassembled WGS sequence"/>
</dbReference>
<dbReference type="RefSeq" id="WP_257820395.1">
    <property type="nucleotide sequence ID" value="NZ_JABXYM010000001.1"/>
</dbReference>
<feature type="domain" description="Tetrapyrrole biosynthesis uroporphyrinogen III synthase" evidence="10">
    <location>
        <begin position="20"/>
        <end position="251"/>
    </location>
</feature>
<dbReference type="InterPro" id="IPR036108">
    <property type="entry name" value="4pyrrol_syn_uPrphyn_synt_sf"/>
</dbReference>
<accession>A0A9Q4FVH9</accession>
<keyword evidence="5 9" id="KW-0627">Porphyrin biosynthesis</keyword>